<feature type="domain" description="PAS" evidence="2">
    <location>
        <begin position="336"/>
        <end position="377"/>
    </location>
</feature>
<evidence type="ECO:0000313" key="4">
    <source>
        <dbReference type="Proteomes" id="UP000069850"/>
    </source>
</evidence>
<evidence type="ECO:0000259" key="2">
    <source>
        <dbReference type="PROSITE" id="PS50112"/>
    </source>
</evidence>
<dbReference type="SUPFAM" id="SSF46785">
    <property type="entry name" value="Winged helix' DNA-binding domain"/>
    <property type="match status" value="1"/>
</dbReference>
<dbReference type="InterPro" id="IPR013656">
    <property type="entry name" value="PAS_4"/>
</dbReference>
<dbReference type="CDD" id="cd00130">
    <property type="entry name" value="PAS"/>
    <property type="match status" value="2"/>
</dbReference>
<feature type="compositionally biased region" description="Low complexity" evidence="1">
    <location>
        <begin position="582"/>
        <end position="591"/>
    </location>
</feature>
<dbReference type="Gene3D" id="1.10.10.10">
    <property type="entry name" value="Winged helix-like DNA-binding domain superfamily/Winged helix DNA-binding domain"/>
    <property type="match status" value="1"/>
</dbReference>
<dbReference type="Pfam" id="PF13188">
    <property type="entry name" value="PAS_8"/>
    <property type="match status" value="2"/>
</dbReference>
<dbReference type="OrthoDB" id="116341at2157"/>
<dbReference type="Proteomes" id="UP000069850">
    <property type="component" value="Chromosome 1"/>
</dbReference>
<dbReference type="InterPro" id="IPR005471">
    <property type="entry name" value="Tscrpt_reg_IclR_N"/>
</dbReference>
<dbReference type="KEGG" id="mema:MMAB1_0263"/>
<dbReference type="GO" id="GO:0003677">
    <property type="term" value="F:DNA binding"/>
    <property type="evidence" value="ECO:0007669"/>
    <property type="project" value="InterPro"/>
</dbReference>
<dbReference type="RefSeq" id="WP_062261255.1">
    <property type="nucleotide sequence ID" value="NZ_LT158599.1"/>
</dbReference>
<protein>
    <recommendedName>
        <fullName evidence="2">PAS domain-containing protein</fullName>
    </recommendedName>
</protein>
<dbReference type="SUPFAM" id="SSF55785">
    <property type="entry name" value="PYP-like sensor domain (PAS domain)"/>
    <property type="match status" value="3"/>
</dbReference>
<feature type="domain" description="PAS" evidence="2">
    <location>
        <begin position="469"/>
        <end position="515"/>
    </location>
</feature>
<dbReference type="Pfam" id="PF09339">
    <property type="entry name" value="HTH_IclR"/>
    <property type="match status" value="1"/>
</dbReference>
<reference evidence="3 4" key="1">
    <citation type="submission" date="2016-01" db="EMBL/GenBank/DDBJ databases">
        <authorList>
            <person name="Manzoor S."/>
        </authorList>
    </citation>
    <scope>NUCLEOTIDE SEQUENCE [LARGE SCALE GENOMIC DNA]</scope>
    <source>
        <strain evidence="3">Methanoculleus sp MAB1</strain>
    </source>
</reference>
<feature type="compositionally biased region" description="Basic residues" evidence="1">
    <location>
        <begin position="592"/>
        <end position="602"/>
    </location>
</feature>
<dbReference type="PANTHER" id="PTHR44757:SF2">
    <property type="entry name" value="BIOFILM ARCHITECTURE MAINTENANCE PROTEIN MBAA"/>
    <property type="match status" value="1"/>
</dbReference>
<feature type="region of interest" description="Disordered" evidence="1">
    <location>
        <begin position="547"/>
        <end position="609"/>
    </location>
</feature>
<dbReference type="NCBIfam" id="TIGR00229">
    <property type="entry name" value="sensory_box"/>
    <property type="match status" value="2"/>
</dbReference>
<evidence type="ECO:0000313" key="3">
    <source>
        <dbReference type="EMBL" id="CVK31480.1"/>
    </source>
</evidence>
<organism evidence="3 4">
    <name type="scientific">Methanoculleus bourgensis</name>
    <dbReference type="NCBI Taxonomy" id="83986"/>
    <lineage>
        <taxon>Archaea</taxon>
        <taxon>Methanobacteriati</taxon>
        <taxon>Methanobacteriota</taxon>
        <taxon>Stenosarchaea group</taxon>
        <taxon>Methanomicrobia</taxon>
        <taxon>Methanomicrobiales</taxon>
        <taxon>Methanomicrobiaceae</taxon>
        <taxon>Methanoculleus</taxon>
    </lineage>
</organism>
<dbReference type="InterPro" id="IPR036390">
    <property type="entry name" value="WH_DNA-bd_sf"/>
</dbReference>
<dbReference type="InterPro" id="IPR035965">
    <property type="entry name" value="PAS-like_dom_sf"/>
</dbReference>
<dbReference type="PROSITE" id="PS50112">
    <property type="entry name" value="PAS"/>
    <property type="match status" value="3"/>
</dbReference>
<gene>
    <name evidence="3" type="ORF">MMAB1_0263</name>
</gene>
<evidence type="ECO:0000256" key="1">
    <source>
        <dbReference type="SAM" id="MobiDB-lite"/>
    </source>
</evidence>
<dbReference type="PANTHER" id="PTHR44757">
    <property type="entry name" value="DIGUANYLATE CYCLASE DGCP"/>
    <property type="match status" value="1"/>
</dbReference>
<dbReference type="EMBL" id="LT158599">
    <property type="protein sequence ID" value="CVK31480.1"/>
    <property type="molecule type" value="Genomic_DNA"/>
</dbReference>
<dbReference type="SMART" id="SM00091">
    <property type="entry name" value="PAS"/>
    <property type="match status" value="4"/>
</dbReference>
<dbReference type="InterPro" id="IPR052155">
    <property type="entry name" value="Biofilm_reg_signaling"/>
</dbReference>
<dbReference type="InterPro" id="IPR036388">
    <property type="entry name" value="WH-like_DNA-bd_sf"/>
</dbReference>
<dbReference type="GeneID" id="27136373"/>
<sequence length="609" mass="66496">MVDRQTERNLAEILGVLKEHPGGLSISDIATLLPLNRNSVSKYLAILQRQGSVDMRLVGAAKIYCLTRRLPVTAVRRFCSPNLIVVDHNLEVLEVSGTLAGIFGATPEALIGHPVLPLFLGTSPSDDVAVLLRRALWGEEETFRWGPGSRRGAASFRFSLIPTVLETGRPAVSLVLEKVPEDGDPGEEPLIEVVRQEALREDRAEGVVRVSPDGCTAWADDIYCRMAGTSRDDIVGRQFHPPIVEEERAAWRKFVRGLTPKNPAATIDCRMVMPDGSTRCYRWRGRALCGPAGDTLEYQYICSDIHEFGVLEGSLRRQQQVLERQVNDREAALRESEERFRAVFEESPVGIAFCDMDGVLVRVNRAFLVIFGARNREEIEGKNAIAGLQIPAEVLPGLQGGKAARFTIPHPRKEYRNRISSSASDPETICLEGVASPVLPGEGDAPSGFVLQLCDVTGGKRAGAAVREIESRYRNLFETLAEGVIYLGDDGRIIDANPSAERILGYSLSDVRGRTCSEFRWRLIGEDRSGYPGDRLPHVATLATGIPERKTLASSTPGKAGTAGLTSLPSPGSGPAKRIRSRPSSSSATSPGRRRPRRRGGRARSSTGY</sequence>
<dbReference type="AlphaFoldDB" id="A0A0X3BI59"/>
<feature type="domain" description="PAS" evidence="2">
    <location>
        <begin position="83"/>
        <end position="139"/>
    </location>
</feature>
<proteinExistence type="predicted"/>
<dbReference type="Pfam" id="PF08448">
    <property type="entry name" value="PAS_4"/>
    <property type="match status" value="1"/>
</dbReference>
<dbReference type="InterPro" id="IPR000014">
    <property type="entry name" value="PAS"/>
</dbReference>
<accession>A0A0X3BI59</accession>
<dbReference type="InterPro" id="IPR011991">
    <property type="entry name" value="ArsR-like_HTH"/>
</dbReference>
<dbReference type="GO" id="GO:0006355">
    <property type="term" value="P:regulation of DNA-templated transcription"/>
    <property type="evidence" value="ECO:0007669"/>
    <property type="project" value="InterPro"/>
</dbReference>
<name>A0A0X3BI59_9EURY</name>
<dbReference type="Gene3D" id="3.30.450.20">
    <property type="entry name" value="PAS domain"/>
    <property type="match status" value="3"/>
</dbReference>
<dbReference type="CDD" id="cd00090">
    <property type="entry name" value="HTH_ARSR"/>
    <property type="match status" value="1"/>
</dbReference>